<dbReference type="PANTHER" id="PTHR43478">
    <property type="entry name" value="NA+/H+ ANTIPORTER-RELATED"/>
    <property type="match status" value="1"/>
</dbReference>
<feature type="domain" description="Na+/H+ antiporter NhaC-like C-terminal" evidence="8">
    <location>
        <begin position="197"/>
        <end position="502"/>
    </location>
</feature>
<feature type="transmembrane region" description="Helical" evidence="6">
    <location>
        <begin position="86"/>
        <end position="111"/>
    </location>
</feature>
<feature type="transmembrane region" description="Helical" evidence="6">
    <location>
        <begin position="216"/>
        <end position="234"/>
    </location>
</feature>
<evidence type="ECO:0000256" key="2">
    <source>
        <dbReference type="ARBA" id="ARBA00022475"/>
    </source>
</evidence>
<comment type="subcellular location">
    <subcellularLocation>
        <location evidence="1">Cell membrane</location>
        <topology evidence="1">Multi-pass membrane protein</topology>
    </subcellularLocation>
</comment>
<protein>
    <submittedName>
        <fullName evidence="9">Na+/H+ antiporter NhaC family protein</fullName>
    </submittedName>
</protein>
<feature type="transmembrane region" description="Helical" evidence="6">
    <location>
        <begin position="398"/>
        <end position="426"/>
    </location>
</feature>
<organism evidence="9 10">
    <name type="scientific">Aedoeadaptatus acetigenes</name>
    <dbReference type="NCBI Taxonomy" id="2981723"/>
    <lineage>
        <taxon>Bacteria</taxon>
        <taxon>Bacillati</taxon>
        <taxon>Bacillota</taxon>
        <taxon>Tissierellia</taxon>
        <taxon>Tissierellales</taxon>
        <taxon>Peptoniphilaceae</taxon>
        <taxon>Aedoeadaptatus</taxon>
    </lineage>
</organism>
<gene>
    <name evidence="9" type="ORF">AAA081_04105</name>
</gene>
<keyword evidence="3 6" id="KW-0812">Transmembrane</keyword>
<dbReference type="Proteomes" id="UP001481872">
    <property type="component" value="Unassembled WGS sequence"/>
</dbReference>
<reference evidence="9 10" key="1">
    <citation type="submission" date="2024-04" db="EMBL/GenBank/DDBJ databases">
        <title>Human intestinal bacterial collection.</title>
        <authorList>
            <person name="Pauvert C."/>
            <person name="Hitch T.C.A."/>
            <person name="Clavel T."/>
        </authorList>
    </citation>
    <scope>NUCLEOTIDE SEQUENCE [LARGE SCALE GENOMIC DNA]</scope>
    <source>
        <strain evidence="9 10">CLA-SR-H026</strain>
    </source>
</reference>
<feature type="transmembrane region" description="Helical" evidence="6">
    <location>
        <begin position="54"/>
        <end position="74"/>
    </location>
</feature>
<evidence type="ECO:0000256" key="1">
    <source>
        <dbReference type="ARBA" id="ARBA00004651"/>
    </source>
</evidence>
<feature type="transmembrane region" description="Helical" evidence="6">
    <location>
        <begin position="350"/>
        <end position="371"/>
    </location>
</feature>
<dbReference type="RefSeq" id="WP_349053804.1">
    <property type="nucleotide sequence ID" value="NZ_JBBNPS010000008.1"/>
</dbReference>
<evidence type="ECO:0000259" key="8">
    <source>
        <dbReference type="Pfam" id="PF03553"/>
    </source>
</evidence>
<dbReference type="PANTHER" id="PTHR43478:SF1">
    <property type="entry name" value="NA+_H+ ANTIPORTER NHAC-LIKE C-TERMINAL DOMAIN-CONTAINING PROTEIN"/>
    <property type="match status" value="1"/>
</dbReference>
<dbReference type="Pfam" id="PF03553">
    <property type="entry name" value="Na_H_antiporter"/>
    <property type="match status" value="1"/>
</dbReference>
<keyword evidence="5 6" id="KW-0472">Membrane</keyword>
<keyword evidence="2" id="KW-1003">Cell membrane</keyword>
<comment type="caution">
    <text evidence="9">The sequence shown here is derived from an EMBL/GenBank/DDBJ whole genome shotgun (WGS) entry which is preliminary data.</text>
</comment>
<evidence type="ECO:0000256" key="7">
    <source>
        <dbReference type="SAM" id="SignalP"/>
    </source>
</evidence>
<feature type="transmembrane region" description="Helical" evidence="6">
    <location>
        <begin position="483"/>
        <end position="500"/>
    </location>
</feature>
<accession>A0ABV1J5M5</accession>
<feature type="transmembrane region" description="Helical" evidence="6">
    <location>
        <begin position="506"/>
        <end position="524"/>
    </location>
</feature>
<evidence type="ECO:0000256" key="3">
    <source>
        <dbReference type="ARBA" id="ARBA00022692"/>
    </source>
</evidence>
<feature type="chain" id="PRO_5047143346" evidence="7">
    <location>
        <begin position="26"/>
        <end position="537"/>
    </location>
</feature>
<keyword evidence="10" id="KW-1185">Reference proteome</keyword>
<evidence type="ECO:0000256" key="5">
    <source>
        <dbReference type="ARBA" id="ARBA00023136"/>
    </source>
</evidence>
<name>A0ABV1J5M5_9FIRM</name>
<keyword evidence="7" id="KW-0732">Signal</keyword>
<evidence type="ECO:0000256" key="6">
    <source>
        <dbReference type="SAM" id="Phobius"/>
    </source>
</evidence>
<evidence type="ECO:0000256" key="4">
    <source>
        <dbReference type="ARBA" id="ARBA00022989"/>
    </source>
</evidence>
<feature type="signal peptide" evidence="7">
    <location>
        <begin position="1"/>
        <end position="25"/>
    </location>
</feature>
<sequence length="537" mass="56999">MTNQRNLIIALILGIVAIGASFAVAASGMATEATAWSLLPPIVAITLALITKEVFPSLFTGIFVGAILASGGSFPTTMDHVINDGLINAVSGTAGIFIFLVLLGMLVALINRSGGTKAFGEWAAQHITSRRGAQIAAFFLGILIFIDDYFNCLTVGSVMRPVTDRFKISHAKLAYIIDATAAPICMIAPISSWAAAVSGYAEGTGMSGITMFVRAIPYNFYSLLTLIFVVVLIWRRDDYGPMLRYEEAALQGDDISALEQELQIVETADHASLFDLVVPIIFLIITSVVALVYVGGYFDPASDFTGDFIGAFGNTDATVALPWGATITLLFTIAYLIIRRVLSFNTAMNCLTEGFNSMVAAIMILTMATALKNISNDLLGSAEFVGGMMGNVAGSLQLFLPVVIFIVAALLAFATGTSWGTFGILIPIVTSMFTVDNHLFFIGLSACLAGAVCGDHCSPISDTTIMSSAGAQCNHVVHVSTQLPYALTVAAISSVCYIIAGLIQDPYIPLIVGVVMVIVVLSFVGRHNKHPELRNQL</sequence>
<feature type="transmembrane region" description="Helical" evidence="6">
    <location>
        <begin position="276"/>
        <end position="298"/>
    </location>
</feature>
<dbReference type="InterPro" id="IPR018461">
    <property type="entry name" value="Na/H_Antiport_NhaC-like_C"/>
</dbReference>
<proteinExistence type="predicted"/>
<evidence type="ECO:0000313" key="9">
    <source>
        <dbReference type="EMBL" id="MEQ3353484.1"/>
    </source>
</evidence>
<dbReference type="EMBL" id="JBBNPS010000008">
    <property type="protein sequence ID" value="MEQ3353484.1"/>
    <property type="molecule type" value="Genomic_DNA"/>
</dbReference>
<feature type="transmembrane region" description="Helical" evidence="6">
    <location>
        <begin position="318"/>
        <end position="338"/>
    </location>
</feature>
<evidence type="ECO:0000313" key="10">
    <source>
        <dbReference type="Proteomes" id="UP001481872"/>
    </source>
</evidence>
<feature type="transmembrane region" description="Helical" evidence="6">
    <location>
        <begin position="173"/>
        <end position="196"/>
    </location>
</feature>
<keyword evidence="4 6" id="KW-1133">Transmembrane helix</keyword>